<dbReference type="EMBL" id="CAJOBC010025147">
    <property type="protein sequence ID" value="CAF4065883.1"/>
    <property type="molecule type" value="Genomic_DNA"/>
</dbReference>
<dbReference type="OrthoDB" id="445007at2759"/>
<evidence type="ECO:0000313" key="3">
    <source>
        <dbReference type="EMBL" id="CAF3936776.1"/>
    </source>
</evidence>
<gene>
    <name evidence="2" type="ORF">GPM918_LOCUS27278</name>
    <name evidence="1" type="ORF">OVA965_LOCUS21134</name>
    <name evidence="4" type="ORF">SRO942_LOCUS27573</name>
    <name evidence="3" type="ORF">TMI583_LOCUS21714</name>
</gene>
<organism evidence="2 5">
    <name type="scientific">Didymodactylos carnosus</name>
    <dbReference type="NCBI Taxonomy" id="1234261"/>
    <lineage>
        <taxon>Eukaryota</taxon>
        <taxon>Metazoa</taxon>
        <taxon>Spiralia</taxon>
        <taxon>Gnathifera</taxon>
        <taxon>Rotifera</taxon>
        <taxon>Eurotatoria</taxon>
        <taxon>Bdelloidea</taxon>
        <taxon>Philodinida</taxon>
        <taxon>Philodinidae</taxon>
        <taxon>Didymodactylos</taxon>
    </lineage>
</organism>
<evidence type="ECO:0008006" key="6">
    <source>
        <dbReference type="Google" id="ProtNLM"/>
    </source>
</evidence>
<proteinExistence type="predicted"/>
<keyword evidence="5" id="KW-1185">Reference proteome</keyword>
<evidence type="ECO:0000313" key="2">
    <source>
        <dbReference type="EMBL" id="CAF1275150.1"/>
    </source>
</evidence>
<dbReference type="PANTHER" id="PTHR31630:SF6">
    <property type="entry name" value="PHYTANOYL-COA DIOXYGENASE-RELATED"/>
    <property type="match status" value="1"/>
</dbReference>
<sequence>MGLKDGGFISHMSDVATKMCWENRQHPNIVRLFQILLKRDDLWVKFDRYGMMRPTKGIAFKQNNDDGSVILVDKPEWRSKSNWLHWDQWSIDNEERHKSRGGLVNVPEDDPIRKEIKQIHVRRGSFVIWDSRLPHGNFPNQSDRFRIVQYIAFESAKEDDKYKLTNRIDAVHMRTLNSKADEQLAAIPEPQLTELGEKIVGLRSWKTNEKV</sequence>
<dbReference type="Proteomes" id="UP000663829">
    <property type="component" value="Unassembled WGS sequence"/>
</dbReference>
<dbReference type="Gene3D" id="2.60.120.620">
    <property type="entry name" value="q2cbj1_9rhob like domain"/>
    <property type="match status" value="1"/>
</dbReference>
<name>A0A815BVG1_9BILA</name>
<dbReference type="Proteomes" id="UP000682733">
    <property type="component" value="Unassembled WGS sequence"/>
</dbReference>
<evidence type="ECO:0000313" key="5">
    <source>
        <dbReference type="Proteomes" id="UP000663829"/>
    </source>
</evidence>
<evidence type="ECO:0000313" key="4">
    <source>
        <dbReference type="EMBL" id="CAF4065883.1"/>
    </source>
</evidence>
<dbReference type="EMBL" id="CAJNOQ010011368">
    <property type="protein sequence ID" value="CAF1275150.1"/>
    <property type="molecule type" value="Genomic_DNA"/>
</dbReference>
<accession>A0A815BVG1</accession>
<dbReference type="PANTHER" id="PTHR31630">
    <property type="entry name" value="PHYTANOYL-COA DIOXYGENASE-RELATED-RELATED"/>
    <property type="match status" value="1"/>
</dbReference>
<evidence type="ECO:0000313" key="1">
    <source>
        <dbReference type="EMBL" id="CAF1141176.1"/>
    </source>
</evidence>
<dbReference type="EMBL" id="CAJOBA010026533">
    <property type="protein sequence ID" value="CAF3936776.1"/>
    <property type="molecule type" value="Genomic_DNA"/>
</dbReference>
<reference evidence="2" key="1">
    <citation type="submission" date="2021-02" db="EMBL/GenBank/DDBJ databases">
        <authorList>
            <person name="Nowell W R."/>
        </authorList>
    </citation>
    <scope>NUCLEOTIDE SEQUENCE</scope>
</reference>
<dbReference type="SUPFAM" id="SSF51197">
    <property type="entry name" value="Clavaminate synthase-like"/>
    <property type="match status" value="1"/>
</dbReference>
<dbReference type="EMBL" id="CAJNOK010011479">
    <property type="protein sequence ID" value="CAF1141176.1"/>
    <property type="molecule type" value="Genomic_DNA"/>
</dbReference>
<dbReference type="Proteomes" id="UP000681722">
    <property type="component" value="Unassembled WGS sequence"/>
</dbReference>
<comment type="caution">
    <text evidence="2">The sequence shown here is derived from an EMBL/GenBank/DDBJ whole genome shotgun (WGS) entry which is preliminary data.</text>
</comment>
<dbReference type="Pfam" id="PF05721">
    <property type="entry name" value="PhyH"/>
    <property type="match status" value="1"/>
</dbReference>
<protein>
    <recommendedName>
        <fullName evidence="6">Phytanoyl-CoA dioxygenase</fullName>
    </recommendedName>
</protein>
<dbReference type="InterPro" id="IPR008775">
    <property type="entry name" value="Phytyl_CoA_dOase-like"/>
</dbReference>
<dbReference type="Proteomes" id="UP000677228">
    <property type="component" value="Unassembled WGS sequence"/>
</dbReference>
<dbReference type="AlphaFoldDB" id="A0A815BVG1"/>